<accession>A0A2N9G9Y5</accession>
<sequence>MFWRLKRRCLYGLNKSIRSLESWWVCRLKGSKMNVLPYCVGLMQKGREVDISQVLANLHGQLKKESKLDVVDQRLIRSLWGNVYAGWEALPAINTAGGIILMWDKRVLEKIDAHIGEYSVSCRWRSLDDGFVWTGTGVYGPNLDTMRSVLWDKLLGLRSRWDSPWCLFGDFNVVRYPRERLGCTSFTTAMIEFSDFINLANLVDLPLLGGPFTWSSGSDSPSMSRIDRVLVSADWEEHFPDVSQKLLPRPISDHSPLLVESGGMARGRSAFKFENMWLKTDGFLDRVQGWWSSYSFSGPPSLVLARKLKALKEDLKIWNKEVFGDVGLRKKEVMTEIGRLDEQEFQGVLSDEERVQRAQLRTEWDSLAHLDEISWRQKSRVLWLREGDNNTKFFHKMANSNRRRNRVQVIEVEGRLYDVEADIREQMVLFYNNLYQESEVWRPDVDGMPFATIGEADSRLLERTFDKEEVCGVLRDLQGDKAPGPDGFTMAFFQHCWQVLQDDIMRFFEEFYEQGQFEKSLNATFIALIPKKPNAVNIKDFRPISLIGSIYKLLAKVLANRLRGVLDGLVSETQNAFVGGRQMVDSVLIANECLDSRLKSGVPGILCKLDIEKAYDHVNWNCLIHLLGRMGFGSKWQGWIRACISTVRFSVLVNGSPAGFFGSSRGLRQGDPLSPLLFLLMMEILSKMLKQVEGSGFIRGFKVNGTRAEEVCVSHLLYADDTMLMCDADPEQLMYIRLVLSGFEAVTGLRVNLAKSEMVPIGNVGNLAVLADILCCRIGQLPLNYLGMPLGSSFKALSIWNPIIEKMERRLAGWQRLYLSKGGRLTLLKSTLSSLPTYYLSLFTIPVSVAKRLEQLQRNFLWGGFGEESKHSLVNWDTVCSPIARGGLGIRLLVPFNKALLGKWLWRFGVEENRLWRRVVASRYGVVNGGWCTSQVRGSYGCGLWKGIMRGWNHFHKHLRFTVGRGDRVRLWHDCWCGDRALKDVFPSIFECAAQKDAFLNEVMVRHNGRVVWNVSFLRNFNDWEMDSVVEFLNLIESKAPLQEVEDGPWWHLRKNGRFDVRSFYDALRDSPHVVFPWRSIWRTKAPRRVRFFVWSAAWNKILTCDNLAKRGYTLCFMELDLGGIWGTLGATTICCGVVIQLVEWAGPSLIRCVELSSFVFDVDCLEGA</sequence>
<evidence type="ECO:0000259" key="1">
    <source>
        <dbReference type="PROSITE" id="PS50878"/>
    </source>
</evidence>
<name>A0A2N9G9Y5_FAGSY</name>
<dbReference type="Pfam" id="PF03372">
    <property type="entry name" value="Exo_endo_phos"/>
    <property type="match status" value="1"/>
</dbReference>
<dbReference type="PANTHER" id="PTHR33116">
    <property type="entry name" value="REVERSE TRANSCRIPTASE ZINC-BINDING DOMAIN-CONTAINING PROTEIN-RELATED-RELATED"/>
    <property type="match status" value="1"/>
</dbReference>
<dbReference type="Pfam" id="PF00078">
    <property type="entry name" value="RVT_1"/>
    <property type="match status" value="1"/>
</dbReference>
<dbReference type="SUPFAM" id="SSF56219">
    <property type="entry name" value="DNase I-like"/>
    <property type="match status" value="1"/>
</dbReference>
<dbReference type="CDD" id="cd01650">
    <property type="entry name" value="RT_nLTR_like"/>
    <property type="match status" value="1"/>
</dbReference>
<dbReference type="InterPro" id="IPR000477">
    <property type="entry name" value="RT_dom"/>
</dbReference>
<reference evidence="2" key="1">
    <citation type="submission" date="2018-02" db="EMBL/GenBank/DDBJ databases">
        <authorList>
            <person name="Cohen D.B."/>
            <person name="Kent A.D."/>
        </authorList>
    </citation>
    <scope>NUCLEOTIDE SEQUENCE</scope>
</reference>
<dbReference type="PANTHER" id="PTHR33116:SF78">
    <property type="entry name" value="OS12G0587133 PROTEIN"/>
    <property type="match status" value="1"/>
</dbReference>
<dbReference type="PROSITE" id="PS50878">
    <property type="entry name" value="RT_POL"/>
    <property type="match status" value="1"/>
</dbReference>
<protein>
    <recommendedName>
        <fullName evidence="1">Reverse transcriptase domain-containing protein</fullName>
    </recommendedName>
</protein>
<proteinExistence type="predicted"/>
<dbReference type="InterPro" id="IPR043502">
    <property type="entry name" value="DNA/RNA_pol_sf"/>
</dbReference>
<dbReference type="EMBL" id="OIVN01001667">
    <property type="protein sequence ID" value="SPC96382.1"/>
    <property type="molecule type" value="Genomic_DNA"/>
</dbReference>
<gene>
    <name evidence="2" type="ORF">FSB_LOCUS24264</name>
</gene>
<dbReference type="InterPro" id="IPR036691">
    <property type="entry name" value="Endo/exonu/phosph_ase_sf"/>
</dbReference>
<dbReference type="Gene3D" id="3.60.10.10">
    <property type="entry name" value="Endonuclease/exonuclease/phosphatase"/>
    <property type="match status" value="1"/>
</dbReference>
<dbReference type="InterPro" id="IPR005135">
    <property type="entry name" value="Endo/exonuclease/phosphatase"/>
</dbReference>
<dbReference type="AlphaFoldDB" id="A0A2N9G9Y5"/>
<organism evidence="2">
    <name type="scientific">Fagus sylvatica</name>
    <name type="common">Beechnut</name>
    <dbReference type="NCBI Taxonomy" id="28930"/>
    <lineage>
        <taxon>Eukaryota</taxon>
        <taxon>Viridiplantae</taxon>
        <taxon>Streptophyta</taxon>
        <taxon>Embryophyta</taxon>
        <taxon>Tracheophyta</taxon>
        <taxon>Spermatophyta</taxon>
        <taxon>Magnoliopsida</taxon>
        <taxon>eudicotyledons</taxon>
        <taxon>Gunneridae</taxon>
        <taxon>Pentapetalae</taxon>
        <taxon>rosids</taxon>
        <taxon>fabids</taxon>
        <taxon>Fagales</taxon>
        <taxon>Fagaceae</taxon>
        <taxon>Fagus</taxon>
    </lineage>
</organism>
<dbReference type="Pfam" id="PF13966">
    <property type="entry name" value="zf-RVT"/>
    <property type="match status" value="1"/>
</dbReference>
<dbReference type="SUPFAM" id="SSF56672">
    <property type="entry name" value="DNA/RNA polymerases"/>
    <property type="match status" value="1"/>
</dbReference>
<dbReference type="InterPro" id="IPR026960">
    <property type="entry name" value="RVT-Znf"/>
</dbReference>
<evidence type="ECO:0000313" key="2">
    <source>
        <dbReference type="EMBL" id="SPC96382.1"/>
    </source>
</evidence>
<dbReference type="GO" id="GO:0003824">
    <property type="term" value="F:catalytic activity"/>
    <property type="evidence" value="ECO:0007669"/>
    <property type="project" value="InterPro"/>
</dbReference>
<feature type="domain" description="Reverse transcriptase" evidence="1">
    <location>
        <begin position="510"/>
        <end position="790"/>
    </location>
</feature>